<reference evidence="2 3" key="1">
    <citation type="submission" date="2018-03" db="EMBL/GenBank/DDBJ databases">
        <title>Genomic Encyclopedia of Archaeal and Bacterial Type Strains, Phase II (KMG-II): from individual species to whole genera.</title>
        <authorList>
            <person name="Goeker M."/>
        </authorList>
    </citation>
    <scope>NUCLEOTIDE SEQUENCE [LARGE SCALE GENOMIC DNA]</scope>
    <source>
        <strain evidence="2 3">DSM 28229</strain>
    </source>
</reference>
<gene>
    <name evidence="2" type="ORF">BC781_106108</name>
</gene>
<sequence length="442" mass="47532">MMKKYIKSLFFGATMALGLAACEEHTDVIYSGDAYVSLTETSFTITESVDGTAGQIQIPVRLTSTDASGSVSVTYAITGADGWESRLKDVTGGTVTLGSGEYLGTIQLEAIDNDLIDENISVTVSLTGATGATVGLGTADSYSSASVMLMNDDFPEYESCISVSDLYLNQVVTLDYLDFYDADAYSGTDENGLALEPTSLECDRIRFTGDAVALFVGSFEMIFNEENGTVSIPKQLYGTRDSNGDDYWIMSSSDGTYNPTTGEIDVDIYWNGYAGGTDISEVDLEDSFYDGKLTISLGAFKACTSLGEMLIGSSLTLDYLDFFDADAYSGTDTDGSAAEPVSLACDRVQITGDAVYLFVGSFELVIDEENGTVSIPKQLYGTRESNGDDYWIMSSSNGTYDPATGKVEIDIYWNGYDPGTEIADVDLETTYYDGKLTITINE</sequence>
<proteinExistence type="predicted"/>
<protein>
    <recommendedName>
        <fullName evidence="4">Calx-beta domain-containing protein</fullName>
    </recommendedName>
</protein>
<dbReference type="Proteomes" id="UP000245535">
    <property type="component" value="Unassembled WGS sequence"/>
</dbReference>
<keyword evidence="3" id="KW-1185">Reference proteome</keyword>
<dbReference type="EMBL" id="QGDO01000006">
    <property type="protein sequence ID" value="PWJ39207.1"/>
    <property type="molecule type" value="Genomic_DNA"/>
</dbReference>
<dbReference type="Gene3D" id="2.60.40.2030">
    <property type="match status" value="1"/>
</dbReference>
<dbReference type="SUPFAM" id="SSF141072">
    <property type="entry name" value="CalX-like"/>
    <property type="match status" value="1"/>
</dbReference>
<evidence type="ECO:0008006" key="4">
    <source>
        <dbReference type="Google" id="ProtNLM"/>
    </source>
</evidence>
<feature type="signal peptide" evidence="1">
    <location>
        <begin position="1"/>
        <end position="20"/>
    </location>
</feature>
<evidence type="ECO:0000313" key="3">
    <source>
        <dbReference type="Proteomes" id="UP000245535"/>
    </source>
</evidence>
<dbReference type="RefSeq" id="WP_109621025.1">
    <property type="nucleotide sequence ID" value="NZ_QGDO01000006.1"/>
</dbReference>
<name>A0A315Z5S7_SEDFL</name>
<dbReference type="AlphaFoldDB" id="A0A315Z5S7"/>
<dbReference type="PROSITE" id="PS51257">
    <property type="entry name" value="PROKAR_LIPOPROTEIN"/>
    <property type="match status" value="1"/>
</dbReference>
<evidence type="ECO:0000313" key="2">
    <source>
        <dbReference type="EMBL" id="PWJ39207.1"/>
    </source>
</evidence>
<evidence type="ECO:0000256" key="1">
    <source>
        <dbReference type="SAM" id="SignalP"/>
    </source>
</evidence>
<accession>A0A315Z5S7</accession>
<organism evidence="2 3">
    <name type="scientific">Sediminitomix flava</name>
    <dbReference type="NCBI Taxonomy" id="379075"/>
    <lineage>
        <taxon>Bacteria</taxon>
        <taxon>Pseudomonadati</taxon>
        <taxon>Bacteroidota</taxon>
        <taxon>Cytophagia</taxon>
        <taxon>Cytophagales</taxon>
        <taxon>Flammeovirgaceae</taxon>
        <taxon>Sediminitomix</taxon>
    </lineage>
</organism>
<feature type="chain" id="PRO_5016330887" description="Calx-beta domain-containing protein" evidence="1">
    <location>
        <begin position="21"/>
        <end position="442"/>
    </location>
</feature>
<dbReference type="InterPro" id="IPR038081">
    <property type="entry name" value="CalX-like_sf"/>
</dbReference>
<keyword evidence="1" id="KW-0732">Signal</keyword>
<comment type="caution">
    <text evidence="2">The sequence shown here is derived from an EMBL/GenBank/DDBJ whole genome shotgun (WGS) entry which is preliminary data.</text>
</comment>